<evidence type="ECO:0000256" key="8">
    <source>
        <dbReference type="SAM" id="Phobius"/>
    </source>
</evidence>
<keyword evidence="3 8" id="KW-1133">Transmembrane helix</keyword>
<dbReference type="Gene3D" id="1.20.1070.10">
    <property type="entry name" value="Rhodopsin 7-helix transmembrane proteins"/>
    <property type="match status" value="1"/>
</dbReference>
<feature type="domain" description="G-protein coupled receptors family 1 profile" evidence="9">
    <location>
        <begin position="1"/>
        <end position="176"/>
    </location>
</feature>
<evidence type="ECO:0000256" key="5">
    <source>
        <dbReference type="ARBA" id="ARBA00023136"/>
    </source>
</evidence>
<name>A0A914DX06_9BILA</name>
<dbReference type="SUPFAM" id="SSF81321">
    <property type="entry name" value="Family A G protein-coupled receptor-like"/>
    <property type="match status" value="1"/>
</dbReference>
<sequence>MKLESYPGYCGEFCSEHWTNQHIRRGYSLVVLMAQFLLPFATMSICYGVIFMKLNERNKTKLKKLNERAHLLETSRMALSPIPPDTDSSPETPPNFASFEEKQRALLNAQQRRTTTILASMVLIFGLTWLPQNIVTLIIEYDDTILQRDTVNYTYIISMIAHSIAMTTNIANPILYAWLNASFKELFIRTFTQIKTNKQKVVVENASRISVNGVSNGYCKNASIVKLNSVREPSDSV</sequence>
<organism evidence="10 11">
    <name type="scientific">Acrobeloides nanus</name>
    <dbReference type="NCBI Taxonomy" id="290746"/>
    <lineage>
        <taxon>Eukaryota</taxon>
        <taxon>Metazoa</taxon>
        <taxon>Ecdysozoa</taxon>
        <taxon>Nematoda</taxon>
        <taxon>Chromadorea</taxon>
        <taxon>Rhabditida</taxon>
        <taxon>Tylenchina</taxon>
        <taxon>Cephalobomorpha</taxon>
        <taxon>Cephaloboidea</taxon>
        <taxon>Cephalobidae</taxon>
        <taxon>Acrobeloides</taxon>
    </lineage>
</organism>
<feature type="transmembrane region" description="Helical" evidence="8">
    <location>
        <begin position="27"/>
        <end position="54"/>
    </location>
</feature>
<dbReference type="WBParaSite" id="ACRNAN_scaffold4340.g18278.t1">
    <property type="protein sequence ID" value="ACRNAN_scaffold4340.g18278.t1"/>
    <property type="gene ID" value="ACRNAN_scaffold4340.g18278"/>
</dbReference>
<dbReference type="Proteomes" id="UP000887540">
    <property type="component" value="Unplaced"/>
</dbReference>
<accession>A0A914DX06</accession>
<keyword evidence="2 8" id="KW-0812">Transmembrane</keyword>
<comment type="subcellular location">
    <subcellularLocation>
        <location evidence="1">Membrane</location>
        <topology evidence="1">Multi-pass membrane protein</topology>
    </subcellularLocation>
</comment>
<evidence type="ECO:0000256" key="6">
    <source>
        <dbReference type="ARBA" id="ARBA00023170"/>
    </source>
</evidence>
<feature type="transmembrane region" description="Helical" evidence="8">
    <location>
        <begin position="153"/>
        <end position="179"/>
    </location>
</feature>
<evidence type="ECO:0000256" key="3">
    <source>
        <dbReference type="ARBA" id="ARBA00022989"/>
    </source>
</evidence>
<dbReference type="GO" id="GO:0008188">
    <property type="term" value="F:neuropeptide receptor activity"/>
    <property type="evidence" value="ECO:0007669"/>
    <property type="project" value="TreeGrafter"/>
</dbReference>
<dbReference type="PANTHER" id="PTHR24235:SF9">
    <property type="entry name" value="G-PROTEIN COUPLED RECEPTORS FAMILY 1 PROFILE DOMAIN-CONTAINING PROTEIN"/>
    <property type="match status" value="1"/>
</dbReference>
<evidence type="ECO:0000256" key="2">
    <source>
        <dbReference type="ARBA" id="ARBA00022692"/>
    </source>
</evidence>
<dbReference type="InterPro" id="IPR017452">
    <property type="entry name" value="GPCR_Rhodpsn_7TM"/>
</dbReference>
<evidence type="ECO:0000313" key="10">
    <source>
        <dbReference type="Proteomes" id="UP000887540"/>
    </source>
</evidence>
<keyword evidence="5 8" id="KW-0472">Membrane</keyword>
<keyword evidence="7" id="KW-0807">Transducer</keyword>
<evidence type="ECO:0000256" key="1">
    <source>
        <dbReference type="ARBA" id="ARBA00004141"/>
    </source>
</evidence>
<reference evidence="11" key="1">
    <citation type="submission" date="2022-11" db="UniProtKB">
        <authorList>
            <consortium name="WormBaseParasite"/>
        </authorList>
    </citation>
    <scope>IDENTIFICATION</scope>
</reference>
<keyword evidence="10" id="KW-1185">Reference proteome</keyword>
<dbReference type="GO" id="GO:0005886">
    <property type="term" value="C:plasma membrane"/>
    <property type="evidence" value="ECO:0007669"/>
    <property type="project" value="TreeGrafter"/>
</dbReference>
<evidence type="ECO:0000256" key="4">
    <source>
        <dbReference type="ARBA" id="ARBA00023040"/>
    </source>
</evidence>
<dbReference type="PRINTS" id="PR00237">
    <property type="entry name" value="GPCRRHODOPSN"/>
</dbReference>
<evidence type="ECO:0000313" key="11">
    <source>
        <dbReference type="WBParaSite" id="ACRNAN_scaffold4340.g18278.t1"/>
    </source>
</evidence>
<dbReference type="PANTHER" id="PTHR24235">
    <property type="entry name" value="NEUROPEPTIDE Y RECEPTOR"/>
    <property type="match status" value="1"/>
</dbReference>
<proteinExistence type="predicted"/>
<keyword evidence="6" id="KW-0675">Receptor</keyword>
<keyword evidence="4" id="KW-0297">G-protein coupled receptor</keyword>
<protein>
    <submittedName>
        <fullName evidence="11">G-protein coupled receptors family 1 profile domain-containing protein</fullName>
    </submittedName>
</protein>
<feature type="transmembrane region" description="Helical" evidence="8">
    <location>
        <begin position="117"/>
        <end position="141"/>
    </location>
</feature>
<evidence type="ECO:0000256" key="7">
    <source>
        <dbReference type="ARBA" id="ARBA00023224"/>
    </source>
</evidence>
<dbReference type="GO" id="GO:0042923">
    <property type="term" value="F:neuropeptide binding"/>
    <property type="evidence" value="ECO:0007669"/>
    <property type="project" value="TreeGrafter"/>
</dbReference>
<dbReference type="Pfam" id="PF00001">
    <property type="entry name" value="7tm_1"/>
    <property type="match status" value="1"/>
</dbReference>
<dbReference type="PROSITE" id="PS50262">
    <property type="entry name" value="G_PROTEIN_RECEP_F1_2"/>
    <property type="match status" value="1"/>
</dbReference>
<dbReference type="InterPro" id="IPR000276">
    <property type="entry name" value="GPCR_Rhodpsn"/>
</dbReference>
<evidence type="ECO:0000259" key="9">
    <source>
        <dbReference type="PROSITE" id="PS50262"/>
    </source>
</evidence>
<dbReference type="GO" id="GO:0043005">
    <property type="term" value="C:neuron projection"/>
    <property type="evidence" value="ECO:0007669"/>
    <property type="project" value="TreeGrafter"/>
</dbReference>
<dbReference type="AlphaFoldDB" id="A0A914DX06"/>